<dbReference type="EMBL" id="JBHULU010000021">
    <property type="protein sequence ID" value="MFD2515050.1"/>
    <property type="molecule type" value="Genomic_DNA"/>
</dbReference>
<reference evidence="2" key="1">
    <citation type="journal article" date="2019" name="Int. J. Syst. Evol. Microbiol.">
        <title>The Global Catalogue of Microorganisms (GCM) 10K type strain sequencing project: providing services to taxonomists for standard genome sequencing and annotation.</title>
        <authorList>
            <consortium name="The Broad Institute Genomics Platform"/>
            <consortium name="The Broad Institute Genome Sequencing Center for Infectious Disease"/>
            <person name="Wu L."/>
            <person name="Ma J."/>
        </authorList>
    </citation>
    <scope>NUCLEOTIDE SEQUENCE [LARGE SCALE GENOMIC DNA]</scope>
    <source>
        <strain evidence="2">KCTC 42498</strain>
    </source>
</reference>
<keyword evidence="2" id="KW-1185">Reference proteome</keyword>
<gene>
    <name evidence="1" type="ORF">ACFSRY_14340</name>
</gene>
<dbReference type="PROSITE" id="PS51257">
    <property type="entry name" value="PROKAR_LIPOPROTEIN"/>
    <property type="match status" value="1"/>
</dbReference>
<dbReference type="RefSeq" id="WP_377508992.1">
    <property type="nucleotide sequence ID" value="NZ_JBHULU010000021.1"/>
</dbReference>
<protein>
    <submittedName>
        <fullName evidence="1">Uncharacterized protein</fullName>
    </submittedName>
</protein>
<evidence type="ECO:0000313" key="2">
    <source>
        <dbReference type="Proteomes" id="UP001597544"/>
    </source>
</evidence>
<evidence type="ECO:0000313" key="1">
    <source>
        <dbReference type="EMBL" id="MFD2515050.1"/>
    </source>
</evidence>
<name>A0ABW5IQ43_9BACT</name>
<comment type="caution">
    <text evidence="1">The sequence shown here is derived from an EMBL/GenBank/DDBJ whole genome shotgun (WGS) entry which is preliminary data.</text>
</comment>
<organism evidence="1 2">
    <name type="scientific">Pontibacter locisalis</name>
    <dbReference type="NCBI Taxonomy" id="1719035"/>
    <lineage>
        <taxon>Bacteria</taxon>
        <taxon>Pseudomonadati</taxon>
        <taxon>Bacteroidota</taxon>
        <taxon>Cytophagia</taxon>
        <taxon>Cytophagales</taxon>
        <taxon>Hymenobacteraceae</taxon>
        <taxon>Pontibacter</taxon>
    </lineage>
</organism>
<sequence length="200" mass="22000">MHKFTLGRNMRAVIHPVLFIVLLLLVASACTRRESFPEESDEPLEVAEGEAAPVKYDGVLLAQVVQDSVHYIVSKEALLQPFIREFGDGTVVDKVMIRKVQEVEEDTAAYYLVGLGMRNGAFRSMALELDKASDNSLFLSSQGGKHMCQASIGCSFCYFTFSGNKITGCECSSRSTENTCVHKVAPTNGLLKNTRLGARR</sequence>
<proteinExistence type="predicted"/>
<accession>A0ABW5IQ43</accession>
<dbReference type="Proteomes" id="UP001597544">
    <property type="component" value="Unassembled WGS sequence"/>
</dbReference>